<evidence type="ECO:0000313" key="2">
    <source>
        <dbReference type="EMBL" id="THU89404.1"/>
    </source>
</evidence>
<feature type="compositionally biased region" description="Basic and acidic residues" evidence="1">
    <location>
        <begin position="146"/>
        <end position="155"/>
    </location>
</feature>
<feature type="region of interest" description="Disordered" evidence="1">
    <location>
        <begin position="131"/>
        <end position="159"/>
    </location>
</feature>
<gene>
    <name evidence="2" type="ORF">K435DRAFT_865298</name>
</gene>
<protein>
    <submittedName>
        <fullName evidence="2">Uncharacterized protein</fullName>
    </submittedName>
</protein>
<name>A0A4S8LJX3_DENBC</name>
<evidence type="ECO:0000313" key="3">
    <source>
        <dbReference type="Proteomes" id="UP000297245"/>
    </source>
</evidence>
<proteinExistence type="predicted"/>
<dbReference type="AlphaFoldDB" id="A0A4S8LJX3"/>
<feature type="compositionally biased region" description="Polar residues" evidence="1">
    <location>
        <begin position="133"/>
        <end position="144"/>
    </location>
</feature>
<dbReference type="Proteomes" id="UP000297245">
    <property type="component" value="Unassembled WGS sequence"/>
</dbReference>
<feature type="region of interest" description="Disordered" evidence="1">
    <location>
        <begin position="1"/>
        <end position="20"/>
    </location>
</feature>
<reference evidence="2 3" key="1">
    <citation type="journal article" date="2019" name="Nat. Ecol. Evol.">
        <title>Megaphylogeny resolves global patterns of mushroom evolution.</title>
        <authorList>
            <person name="Varga T."/>
            <person name="Krizsan K."/>
            <person name="Foldi C."/>
            <person name="Dima B."/>
            <person name="Sanchez-Garcia M."/>
            <person name="Sanchez-Ramirez S."/>
            <person name="Szollosi G.J."/>
            <person name="Szarkandi J.G."/>
            <person name="Papp V."/>
            <person name="Albert L."/>
            <person name="Andreopoulos W."/>
            <person name="Angelini C."/>
            <person name="Antonin V."/>
            <person name="Barry K.W."/>
            <person name="Bougher N.L."/>
            <person name="Buchanan P."/>
            <person name="Buyck B."/>
            <person name="Bense V."/>
            <person name="Catcheside P."/>
            <person name="Chovatia M."/>
            <person name="Cooper J."/>
            <person name="Damon W."/>
            <person name="Desjardin D."/>
            <person name="Finy P."/>
            <person name="Geml J."/>
            <person name="Haridas S."/>
            <person name="Hughes K."/>
            <person name="Justo A."/>
            <person name="Karasinski D."/>
            <person name="Kautmanova I."/>
            <person name="Kiss B."/>
            <person name="Kocsube S."/>
            <person name="Kotiranta H."/>
            <person name="LaButti K.M."/>
            <person name="Lechner B.E."/>
            <person name="Liimatainen K."/>
            <person name="Lipzen A."/>
            <person name="Lukacs Z."/>
            <person name="Mihaltcheva S."/>
            <person name="Morgado L.N."/>
            <person name="Niskanen T."/>
            <person name="Noordeloos M.E."/>
            <person name="Ohm R.A."/>
            <person name="Ortiz-Santana B."/>
            <person name="Ovrebo C."/>
            <person name="Racz N."/>
            <person name="Riley R."/>
            <person name="Savchenko A."/>
            <person name="Shiryaev A."/>
            <person name="Soop K."/>
            <person name="Spirin V."/>
            <person name="Szebenyi C."/>
            <person name="Tomsovsky M."/>
            <person name="Tulloss R.E."/>
            <person name="Uehling J."/>
            <person name="Grigoriev I.V."/>
            <person name="Vagvolgyi C."/>
            <person name="Papp T."/>
            <person name="Martin F.M."/>
            <person name="Miettinen O."/>
            <person name="Hibbett D.S."/>
            <person name="Nagy L.G."/>
        </authorList>
    </citation>
    <scope>NUCLEOTIDE SEQUENCE [LARGE SCALE GENOMIC DNA]</scope>
    <source>
        <strain evidence="2 3">CBS 962.96</strain>
    </source>
</reference>
<sequence length="181" mass="19954">MAPKKSSNSQPIENNSDLSAQQIYEISIGSKLSGITERLEDATREIQDSRTRKKVEAATKNSRRQAYAASHMAEAASTTKVLMKNYHKLRAKCDVNKAKSHLRDTPTQISSLFDGDQLDVAQRDSEALPQNLFHGSSSEQSADNDTVARDSHVDQGSHSPWLAITPHILKVQSTLELVKIG</sequence>
<evidence type="ECO:0000256" key="1">
    <source>
        <dbReference type="SAM" id="MobiDB-lite"/>
    </source>
</evidence>
<accession>A0A4S8LJX3</accession>
<keyword evidence="3" id="KW-1185">Reference proteome</keyword>
<organism evidence="2 3">
    <name type="scientific">Dendrothele bispora (strain CBS 962.96)</name>
    <dbReference type="NCBI Taxonomy" id="1314807"/>
    <lineage>
        <taxon>Eukaryota</taxon>
        <taxon>Fungi</taxon>
        <taxon>Dikarya</taxon>
        <taxon>Basidiomycota</taxon>
        <taxon>Agaricomycotina</taxon>
        <taxon>Agaricomycetes</taxon>
        <taxon>Agaricomycetidae</taxon>
        <taxon>Agaricales</taxon>
        <taxon>Agaricales incertae sedis</taxon>
        <taxon>Dendrothele</taxon>
    </lineage>
</organism>
<dbReference type="OrthoDB" id="10560916at2759"/>
<dbReference type="EMBL" id="ML179368">
    <property type="protein sequence ID" value="THU89404.1"/>
    <property type="molecule type" value="Genomic_DNA"/>
</dbReference>